<keyword evidence="2 5" id="KW-0812">Transmembrane</keyword>
<feature type="transmembrane region" description="Helical" evidence="5">
    <location>
        <begin position="29"/>
        <end position="50"/>
    </location>
</feature>
<keyword evidence="7" id="KW-1185">Reference proteome</keyword>
<dbReference type="EMBL" id="LM995447">
    <property type="protein sequence ID" value="CDZ24550.1"/>
    <property type="molecule type" value="Genomic_DNA"/>
</dbReference>
<dbReference type="PANTHER" id="PTHR37306:SF1">
    <property type="entry name" value="COLICIN V PRODUCTION PROTEIN"/>
    <property type="match status" value="1"/>
</dbReference>
<evidence type="ECO:0000313" key="6">
    <source>
        <dbReference type="EMBL" id="CDZ24550.1"/>
    </source>
</evidence>
<evidence type="ECO:0000256" key="4">
    <source>
        <dbReference type="ARBA" id="ARBA00023136"/>
    </source>
</evidence>
<dbReference type="GO" id="GO:0016020">
    <property type="term" value="C:membrane"/>
    <property type="evidence" value="ECO:0007669"/>
    <property type="project" value="UniProtKB-SubCell"/>
</dbReference>
<name>A0A078KTP6_9FIRM</name>
<organism evidence="6 7">
    <name type="scientific">[Clostridium] cellulosi</name>
    <dbReference type="NCBI Taxonomy" id="29343"/>
    <lineage>
        <taxon>Bacteria</taxon>
        <taxon>Bacillati</taxon>
        <taxon>Bacillota</taxon>
        <taxon>Clostridia</taxon>
        <taxon>Eubacteriales</taxon>
        <taxon>Oscillospiraceae</taxon>
        <taxon>Oscillospiraceae incertae sedis</taxon>
    </lineage>
</organism>
<dbReference type="PATRIC" id="fig|29343.3.peg.1516"/>
<reference evidence="7" key="1">
    <citation type="submission" date="2014-07" db="EMBL/GenBank/DDBJ databases">
        <authorList>
            <person name="Wibberg D."/>
        </authorList>
    </citation>
    <scope>NUCLEOTIDE SEQUENCE [LARGE SCALE GENOMIC DNA]</scope>
    <source>
        <strain evidence="7">DG5</strain>
    </source>
</reference>
<gene>
    <name evidence="6" type="ORF">CCDG5_1440</name>
</gene>
<dbReference type="HOGENOM" id="CLU_1254370_0_0_9"/>
<comment type="subcellular location">
    <subcellularLocation>
        <location evidence="1">Membrane</location>
        <topology evidence="1">Multi-pass membrane protein</topology>
    </subcellularLocation>
</comment>
<evidence type="ECO:0000313" key="7">
    <source>
        <dbReference type="Proteomes" id="UP000032431"/>
    </source>
</evidence>
<keyword evidence="3 5" id="KW-1133">Transmembrane helix</keyword>
<evidence type="ECO:0000256" key="2">
    <source>
        <dbReference type="ARBA" id="ARBA00022692"/>
    </source>
</evidence>
<feature type="transmembrane region" description="Helical" evidence="5">
    <location>
        <begin position="162"/>
        <end position="188"/>
    </location>
</feature>
<dbReference type="AlphaFoldDB" id="A0A078KTP6"/>
<dbReference type="InterPro" id="IPR003825">
    <property type="entry name" value="Colicin-V_CvpA"/>
</dbReference>
<dbReference type="KEGG" id="ccel:CCDG5_1440"/>
<evidence type="ECO:0000256" key="1">
    <source>
        <dbReference type="ARBA" id="ARBA00004141"/>
    </source>
</evidence>
<accession>A0A078KTP6</accession>
<evidence type="ECO:0000256" key="5">
    <source>
        <dbReference type="SAM" id="Phobius"/>
    </source>
</evidence>
<dbReference type="PANTHER" id="PTHR37306">
    <property type="entry name" value="COLICIN V PRODUCTION PROTEIN"/>
    <property type="match status" value="1"/>
</dbReference>
<feature type="transmembrane region" description="Helical" evidence="5">
    <location>
        <begin position="120"/>
        <end position="142"/>
    </location>
</feature>
<protein>
    <submittedName>
        <fullName evidence="6">Putative membrane protein</fullName>
    </submittedName>
</protein>
<sequence>MSFVLDAAVVFIFISIVFRSYKRGFIRTAVGLVGTIAAYIIAFEFSYPLGNWIDSTFMQKYVNNTINGLASSNGVNSTGVFSVSKSPASSGANFTDILTQFSSKAIDALISAASVPLSTLISRCIAFFIILSACMFVVETIIRMLDSIFKFPVLNPLNSIAGAAVGVIEAVIILAILSTLLSLILSLCSLQGNQLISINTIESTHIFKYVYNVNPLTYKLLKA</sequence>
<dbReference type="STRING" id="29343.CCDG5_1440"/>
<evidence type="ECO:0000256" key="3">
    <source>
        <dbReference type="ARBA" id="ARBA00022989"/>
    </source>
</evidence>
<dbReference type="Proteomes" id="UP000032431">
    <property type="component" value="Chromosome I"/>
</dbReference>
<proteinExistence type="predicted"/>
<keyword evidence="4 5" id="KW-0472">Membrane</keyword>
<dbReference type="GO" id="GO:0009403">
    <property type="term" value="P:toxin biosynthetic process"/>
    <property type="evidence" value="ECO:0007669"/>
    <property type="project" value="InterPro"/>
</dbReference>
<dbReference type="Pfam" id="PF02674">
    <property type="entry name" value="Colicin_V"/>
    <property type="match status" value="2"/>
</dbReference>